<name>A0A9D1QAX7_9FIRM</name>
<dbReference type="FunFam" id="3.30.360.10:FF:000009">
    <property type="entry name" value="4-hydroxy-tetrahydrodipicolinate reductase"/>
    <property type="match status" value="1"/>
</dbReference>
<protein>
    <recommendedName>
        <fullName evidence="9 10">4-hydroxy-tetrahydrodipicolinate reductase</fullName>
        <shortName evidence="9">HTPA reductase</shortName>
        <ecNumber evidence="9 10">1.17.1.8</ecNumber>
    </recommendedName>
</protein>
<comment type="subunit">
    <text evidence="9">Homotetramer.</text>
</comment>
<feature type="binding site" evidence="9">
    <location>
        <begin position="109"/>
        <end position="112"/>
    </location>
    <ligand>
        <name>NAD(+)</name>
        <dbReference type="ChEBI" id="CHEBI:57540"/>
    </ligand>
</feature>
<evidence type="ECO:0000256" key="8">
    <source>
        <dbReference type="ARBA" id="ARBA00023154"/>
    </source>
</evidence>
<comment type="similarity">
    <text evidence="1 9">Belongs to the DapB family.</text>
</comment>
<feature type="domain" description="Dihydrodipicolinate reductase C-terminal" evidence="12">
    <location>
        <begin position="115"/>
        <end position="248"/>
    </location>
</feature>
<comment type="caution">
    <text evidence="9">Lacks conserved residue(s) required for the propagation of feature annotation.</text>
</comment>
<dbReference type="NCBIfam" id="TIGR00036">
    <property type="entry name" value="dapB"/>
    <property type="match status" value="1"/>
</dbReference>
<dbReference type="EC" id="1.17.1.8" evidence="9 10"/>
<dbReference type="InterPro" id="IPR036291">
    <property type="entry name" value="NAD(P)-bd_dom_sf"/>
</dbReference>
<evidence type="ECO:0000313" key="13">
    <source>
        <dbReference type="EMBL" id="HIW09728.1"/>
    </source>
</evidence>
<gene>
    <name evidence="9 13" type="primary">dapB</name>
    <name evidence="13" type="ORF">H9890_10060</name>
</gene>
<evidence type="ECO:0000256" key="1">
    <source>
        <dbReference type="ARBA" id="ARBA00006642"/>
    </source>
</evidence>
<feature type="binding site" evidence="9">
    <location>
        <position position="143"/>
    </location>
    <ligand>
        <name>(S)-2,3,4,5-tetrahydrodipicolinate</name>
        <dbReference type="ChEBI" id="CHEBI:16845"/>
    </ligand>
</feature>
<dbReference type="InterPro" id="IPR000846">
    <property type="entry name" value="DapB_N"/>
</dbReference>
<evidence type="ECO:0000259" key="12">
    <source>
        <dbReference type="Pfam" id="PF05173"/>
    </source>
</evidence>
<feature type="binding site" evidence="9">
    <location>
        <begin position="152"/>
        <end position="153"/>
    </location>
    <ligand>
        <name>(S)-2,3,4,5-tetrahydrodipicolinate</name>
        <dbReference type="ChEBI" id="CHEBI:16845"/>
    </ligand>
</feature>
<dbReference type="Pfam" id="PF05173">
    <property type="entry name" value="DapB_C"/>
    <property type="match status" value="1"/>
</dbReference>
<comment type="subcellular location">
    <subcellularLocation>
        <location evidence="9">Cytoplasm</location>
    </subcellularLocation>
</comment>
<comment type="function">
    <text evidence="9">Catalyzes the conversion of 4-hydroxy-tetrahydrodipicolinate (HTPA) to tetrahydrodipicolinate.</text>
</comment>
<comment type="catalytic activity">
    <reaction evidence="9">
        <text>(S)-2,3,4,5-tetrahydrodipicolinate + NAD(+) + H2O = (2S,4S)-4-hydroxy-2,3,4,5-tetrahydrodipicolinate + NADH + H(+)</text>
        <dbReference type="Rhea" id="RHEA:35323"/>
        <dbReference type="ChEBI" id="CHEBI:15377"/>
        <dbReference type="ChEBI" id="CHEBI:15378"/>
        <dbReference type="ChEBI" id="CHEBI:16845"/>
        <dbReference type="ChEBI" id="CHEBI:57540"/>
        <dbReference type="ChEBI" id="CHEBI:57945"/>
        <dbReference type="ChEBI" id="CHEBI:67139"/>
        <dbReference type="EC" id="1.17.1.8"/>
    </reaction>
</comment>
<feature type="active site" description="Proton donor/acceptor" evidence="9">
    <location>
        <position position="142"/>
    </location>
</feature>
<keyword evidence="4 9" id="KW-0521">NADP</keyword>
<feature type="domain" description="Dihydrodipicolinate reductase N-terminal" evidence="11">
    <location>
        <begin position="3"/>
        <end position="112"/>
    </location>
</feature>
<dbReference type="InterPro" id="IPR023940">
    <property type="entry name" value="DHDPR_bac"/>
</dbReference>
<dbReference type="SUPFAM" id="SSF51735">
    <property type="entry name" value="NAD(P)-binding Rossmann-fold domains"/>
    <property type="match status" value="1"/>
</dbReference>
<keyword evidence="2 9" id="KW-0963">Cytoplasm</keyword>
<dbReference type="Proteomes" id="UP000823933">
    <property type="component" value="Unassembled WGS sequence"/>
</dbReference>
<dbReference type="CDD" id="cd02274">
    <property type="entry name" value="DHDPR_N"/>
    <property type="match status" value="1"/>
</dbReference>
<evidence type="ECO:0000256" key="10">
    <source>
        <dbReference type="NCBIfam" id="TIGR00036"/>
    </source>
</evidence>
<dbReference type="GO" id="GO:0008839">
    <property type="term" value="F:4-hydroxy-tetrahydrodipicolinate reductase"/>
    <property type="evidence" value="ECO:0007669"/>
    <property type="project" value="UniProtKB-UniRule"/>
</dbReference>
<evidence type="ECO:0000256" key="3">
    <source>
        <dbReference type="ARBA" id="ARBA00022605"/>
    </source>
</evidence>
<comment type="catalytic activity">
    <reaction evidence="9">
        <text>(S)-2,3,4,5-tetrahydrodipicolinate + NADP(+) + H2O = (2S,4S)-4-hydroxy-2,3,4,5-tetrahydrodipicolinate + NADPH + H(+)</text>
        <dbReference type="Rhea" id="RHEA:35331"/>
        <dbReference type="ChEBI" id="CHEBI:15377"/>
        <dbReference type="ChEBI" id="CHEBI:15378"/>
        <dbReference type="ChEBI" id="CHEBI:16845"/>
        <dbReference type="ChEBI" id="CHEBI:57783"/>
        <dbReference type="ChEBI" id="CHEBI:58349"/>
        <dbReference type="ChEBI" id="CHEBI:67139"/>
        <dbReference type="EC" id="1.17.1.8"/>
    </reaction>
</comment>
<organism evidence="13 14">
    <name type="scientific">Candidatus Faecalibacterium intestinigallinarum</name>
    <dbReference type="NCBI Taxonomy" id="2838581"/>
    <lineage>
        <taxon>Bacteria</taxon>
        <taxon>Bacillati</taxon>
        <taxon>Bacillota</taxon>
        <taxon>Clostridia</taxon>
        <taxon>Eubacteriales</taxon>
        <taxon>Oscillospiraceae</taxon>
        <taxon>Faecalibacterium</taxon>
    </lineage>
</organism>
<evidence type="ECO:0000313" key="14">
    <source>
        <dbReference type="Proteomes" id="UP000823933"/>
    </source>
</evidence>
<dbReference type="GO" id="GO:0051287">
    <property type="term" value="F:NAD binding"/>
    <property type="evidence" value="ECO:0007669"/>
    <property type="project" value="UniProtKB-UniRule"/>
</dbReference>
<feature type="binding site" evidence="9">
    <location>
        <position position="34"/>
    </location>
    <ligand>
        <name>NAD(+)</name>
        <dbReference type="ChEBI" id="CHEBI:57540"/>
    </ligand>
</feature>
<evidence type="ECO:0000259" key="11">
    <source>
        <dbReference type="Pfam" id="PF01113"/>
    </source>
</evidence>
<dbReference type="GO" id="GO:0016726">
    <property type="term" value="F:oxidoreductase activity, acting on CH or CH2 groups, NAD or NADP as acceptor"/>
    <property type="evidence" value="ECO:0007669"/>
    <property type="project" value="UniProtKB-UniRule"/>
</dbReference>
<keyword evidence="3 9" id="KW-0028">Amino-acid biosynthesis</keyword>
<dbReference type="Gene3D" id="3.30.360.10">
    <property type="entry name" value="Dihydrodipicolinate Reductase, domain 2"/>
    <property type="match status" value="1"/>
</dbReference>
<dbReference type="InterPro" id="IPR022663">
    <property type="entry name" value="DapB_C"/>
</dbReference>
<dbReference type="GO" id="GO:0005829">
    <property type="term" value="C:cytosol"/>
    <property type="evidence" value="ECO:0007669"/>
    <property type="project" value="TreeGrafter"/>
</dbReference>
<evidence type="ECO:0000256" key="9">
    <source>
        <dbReference type="HAMAP-Rule" id="MF_00102"/>
    </source>
</evidence>
<dbReference type="Gene3D" id="3.40.50.720">
    <property type="entry name" value="NAD(P)-binding Rossmann-like Domain"/>
    <property type="match status" value="1"/>
</dbReference>
<dbReference type="Pfam" id="PF01113">
    <property type="entry name" value="DapB_N"/>
    <property type="match status" value="1"/>
</dbReference>
<dbReference type="SUPFAM" id="SSF55347">
    <property type="entry name" value="Glyceraldehyde-3-phosphate dehydrogenase-like, C-terminal domain"/>
    <property type="match status" value="1"/>
</dbReference>
<evidence type="ECO:0000256" key="6">
    <source>
        <dbReference type="ARBA" id="ARBA00023002"/>
    </source>
</evidence>
<accession>A0A9D1QAX7</accession>
<keyword evidence="6 9" id="KW-0560">Oxidoreductase</keyword>
<sequence>MTELVIQGIGGRMGHVLCDLIAQRSDCRVIAGIDLQSGEQNGIPVYADPNELAGRGDVIIDFSSPAAVEKILPYCEAHKTPIVLCTTGMSDELNLKIVQLSRSVPVFKSANMSLGINLLIELCKRASAILGTAYDVEIVEQHHHNKVDAPSGTALMLADAVNEQAGGAYHYVYDRASVREKRDPMELGISSVRGGSIVGDHEVLFCGPDEVITLKHTAYSRSVFANGAINAALYLAGREPGLYNMSDLIAER</sequence>
<feature type="binding site" evidence="9">
    <location>
        <begin position="85"/>
        <end position="87"/>
    </location>
    <ligand>
        <name>NAD(+)</name>
        <dbReference type="ChEBI" id="CHEBI:57540"/>
    </ligand>
</feature>
<feature type="active site" description="Proton donor" evidence="9">
    <location>
        <position position="146"/>
    </location>
</feature>
<proteinExistence type="inferred from homology"/>
<dbReference type="AlphaFoldDB" id="A0A9D1QAX7"/>
<dbReference type="PANTHER" id="PTHR20836:SF7">
    <property type="entry name" value="4-HYDROXY-TETRAHYDRODIPICOLINATE REDUCTASE"/>
    <property type="match status" value="1"/>
</dbReference>
<keyword evidence="7 9" id="KW-0520">NAD</keyword>
<comment type="pathway">
    <text evidence="9">Amino-acid biosynthesis; L-lysine biosynthesis via DAP pathway; (S)-tetrahydrodipicolinate from L-aspartate: step 4/4.</text>
</comment>
<reference evidence="13" key="1">
    <citation type="journal article" date="2021" name="PeerJ">
        <title>Extensive microbial diversity within the chicken gut microbiome revealed by metagenomics and culture.</title>
        <authorList>
            <person name="Gilroy R."/>
            <person name="Ravi A."/>
            <person name="Getino M."/>
            <person name="Pursley I."/>
            <person name="Horton D.L."/>
            <person name="Alikhan N.F."/>
            <person name="Baker D."/>
            <person name="Gharbi K."/>
            <person name="Hall N."/>
            <person name="Watson M."/>
            <person name="Adriaenssens E.M."/>
            <person name="Foster-Nyarko E."/>
            <person name="Jarju S."/>
            <person name="Secka A."/>
            <person name="Antonio M."/>
            <person name="Oren A."/>
            <person name="Chaudhuri R.R."/>
            <person name="La Ragione R."/>
            <person name="Hildebrand F."/>
            <person name="Pallen M.J."/>
        </authorList>
    </citation>
    <scope>NUCLEOTIDE SEQUENCE</scope>
    <source>
        <strain evidence="13">ChiHcolR34-3080</strain>
    </source>
</reference>
<keyword evidence="5 9" id="KW-0220">Diaminopimelate biosynthesis</keyword>
<evidence type="ECO:0000256" key="5">
    <source>
        <dbReference type="ARBA" id="ARBA00022915"/>
    </source>
</evidence>
<evidence type="ECO:0000256" key="2">
    <source>
        <dbReference type="ARBA" id="ARBA00022490"/>
    </source>
</evidence>
<dbReference type="GO" id="GO:0009089">
    <property type="term" value="P:lysine biosynthetic process via diaminopimelate"/>
    <property type="evidence" value="ECO:0007669"/>
    <property type="project" value="UniProtKB-UniRule"/>
</dbReference>
<evidence type="ECO:0000256" key="4">
    <source>
        <dbReference type="ARBA" id="ARBA00022857"/>
    </source>
</evidence>
<dbReference type="PANTHER" id="PTHR20836">
    <property type="entry name" value="DIHYDRODIPICOLINATE REDUCTASE"/>
    <property type="match status" value="1"/>
</dbReference>
<dbReference type="PIRSF" id="PIRSF000161">
    <property type="entry name" value="DHPR"/>
    <property type="match status" value="1"/>
</dbReference>
<dbReference type="PROSITE" id="PS01298">
    <property type="entry name" value="DAPB"/>
    <property type="match status" value="1"/>
</dbReference>
<dbReference type="GO" id="GO:0050661">
    <property type="term" value="F:NADP binding"/>
    <property type="evidence" value="ECO:0007669"/>
    <property type="project" value="UniProtKB-UniRule"/>
</dbReference>
<dbReference type="EMBL" id="DXHQ01000118">
    <property type="protein sequence ID" value="HIW09728.1"/>
    <property type="molecule type" value="Genomic_DNA"/>
</dbReference>
<keyword evidence="8 9" id="KW-0457">Lysine biosynthesis</keyword>
<comment type="caution">
    <text evidence="13">The sequence shown here is derived from an EMBL/GenBank/DDBJ whole genome shotgun (WGS) entry which is preliminary data.</text>
</comment>
<dbReference type="InterPro" id="IPR022664">
    <property type="entry name" value="DapB_N_CS"/>
</dbReference>
<feature type="binding site" evidence="9">
    <location>
        <begin position="8"/>
        <end position="13"/>
    </location>
    <ligand>
        <name>NAD(+)</name>
        <dbReference type="ChEBI" id="CHEBI:57540"/>
    </ligand>
</feature>
<dbReference type="HAMAP" id="MF_00102">
    <property type="entry name" value="DapB"/>
    <property type="match status" value="1"/>
</dbReference>
<reference evidence="13" key="2">
    <citation type="submission" date="2021-04" db="EMBL/GenBank/DDBJ databases">
        <authorList>
            <person name="Gilroy R."/>
        </authorList>
    </citation>
    <scope>NUCLEOTIDE SEQUENCE</scope>
    <source>
        <strain evidence="13">ChiHcolR34-3080</strain>
    </source>
</reference>
<dbReference type="GO" id="GO:0019877">
    <property type="term" value="P:diaminopimelate biosynthetic process"/>
    <property type="evidence" value="ECO:0007669"/>
    <property type="project" value="UniProtKB-UniRule"/>
</dbReference>
<evidence type="ECO:0000256" key="7">
    <source>
        <dbReference type="ARBA" id="ARBA00023027"/>
    </source>
</evidence>
<comment type="caution">
    <text evidence="9">Was originally thought to be a dihydrodipicolinate reductase (DHDPR), catalyzing the conversion of dihydrodipicolinate to tetrahydrodipicolinate. However, it was shown in E.coli that the substrate of the enzymatic reaction is not dihydrodipicolinate (DHDP) but in fact (2S,4S)-4-hydroxy-2,3,4,5-tetrahydrodipicolinic acid (HTPA), the product released by the DapA-catalyzed reaction.</text>
</comment>